<reference evidence="2" key="1">
    <citation type="journal article" date="2023" name="PhytoFront">
        <title>Draft Genome Resources of Seven Strains of Tilletia horrida, Causal Agent of Kernel Smut of Rice.</title>
        <authorList>
            <person name="Khanal S."/>
            <person name="Antony Babu S."/>
            <person name="Zhou X.G."/>
        </authorList>
    </citation>
    <scope>NUCLEOTIDE SEQUENCE</scope>
    <source>
        <strain evidence="2">TX3</strain>
    </source>
</reference>
<protein>
    <submittedName>
        <fullName evidence="2">Uncharacterized protein</fullName>
    </submittedName>
</protein>
<name>A0AAN6GB40_9BASI</name>
<organism evidence="2 3">
    <name type="scientific">Tilletia horrida</name>
    <dbReference type="NCBI Taxonomy" id="155126"/>
    <lineage>
        <taxon>Eukaryota</taxon>
        <taxon>Fungi</taxon>
        <taxon>Dikarya</taxon>
        <taxon>Basidiomycota</taxon>
        <taxon>Ustilaginomycotina</taxon>
        <taxon>Exobasidiomycetes</taxon>
        <taxon>Tilletiales</taxon>
        <taxon>Tilletiaceae</taxon>
        <taxon>Tilletia</taxon>
    </lineage>
</organism>
<accession>A0AAN6GB40</accession>
<evidence type="ECO:0000313" key="3">
    <source>
        <dbReference type="Proteomes" id="UP001176521"/>
    </source>
</evidence>
<dbReference type="EMBL" id="JAPDMQ010000189">
    <property type="protein sequence ID" value="KAK0531311.1"/>
    <property type="molecule type" value="Genomic_DNA"/>
</dbReference>
<evidence type="ECO:0000313" key="2">
    <source>
        <dbReference type="EMBL" id="KAK0531311.1"/>
    </source>
</evidence>
<feature type="region of interest" description="Disordered" evidence="1">
    <location>
        <begin position="1"/>
        <end position="39"/>
    </location>
</feature>
<dbReference type="Proteomes" id="UP001176521">
    <property type="component" value="Unassembled WGS sequence"/>
</dbReference>
<gene>
    <name evidence="2" type="ORF">OC842_003658</name>
</gene>
<proteinExistence type="predicted"/>
<comment type="caution">
    <text evidence="2">The sequence shown here is derived from an EMBL/GenBank/DDBJ whole genome shotgun (WGS) entry which is preliminary data.</text>
</comment>
<keyword evidence="3" id="KW-1185">Reference proteome</keyword>
<sequence length="338" mass="34856">MVFDPDPFSRPVAPPRHSVESDSEDDDLDLPPSTSSLKPALVKPVYTGTSATQPIARPLLVVLAPTLTSGPGASSGASLAAALSPFSQLESVGSFALSEEGGAQAALSRTDPVDVLVLAPDAQAQTHPAASLLAREIVQTLQPSAITLLSTYWPPTYIVSPDLEPPPEDVEPPVRFLCHPPSLASSLQNAASPAQLQPFDVPNALTGIDGALVQQAALRGTPICALLQSFDMLRGVGGSNAQRGAEPIFPLDAARTGSPLPALLAAALSLPTADALERALRPALKEGATVQRTGDFLRSRGRRKVDVDASASVARLVDRRIGGGTGQGAQGPASALYV</sequence>
<dbReference type="AlphaFoldDB" id="A0AAN6GB40"/>
<evidence type="ECO:0000256" key="1">
    <source>
        <dbReference type="SAM" id="MobiDB-lite"/>
    </source>
</evidence>